<dbReference type="Proteomes" id="UP001499915">
    <property type="component" value="Unassembled WGS sequence"/>
</dbReference>
<reference evidence="2 3" key="1">
    <citation type="journal article" date="2019" name="Int. J. Syst. Evol. Microbiol.">
        <title>The Global Catalogue of Microorganisms (GCM) 10K type strain sequencing project: providing services to taxonomists for standard genome sequencing and annotation.</title>
        <authorList>
            <consortium name="The Broad Institute Genomics Platform"/>
            <consortium name="The Broad Institute Genome Sequencing Center for Infectious Disease"/>
            <person name="Wu L."/>
            <person name="Ma J."/>
        </authorList>
    </citation>
    <scope>NUCLEOTIDE SEQUENCE [LARGE SCALE GENOMIC DNA]</scope>
    <source>
        <strain evidence="2 3">JCM 15134</strain>
    </source>
</reference>
<protein>
    <recommendedName>
        <fullName evidence="1">RCK C-terminal domain-containing protein</fullName>
    </recommendedName>
</protein>
<feature type="domain" description="RCK C-terminal" evidence="1">
    <location>
        <begin position="8"/>
        <end position="86"/>
    </location>
</feature>
<name>A0ABN1I2Y9_9GAMM</name>
<dbReference type="PROSITE" id="PS51202">
    <property type="entry name" value="RCK_C"/>
    <property type="match status" value="1"/>
</dbReference>
<dbReference type="SUPFAM" id="SSF116726">
    <property type="entry name" value="TrkA C-terminal domain-like"/>
    <property type="match status" value="1"/>
</dbReference>
<accession>A0ABN1I2Y9</accession>
<comment type="caution">
    <text evidence="2">The sequence shown here is derived from an EMBL/GenBank/DDBJ whole genome shotgun (WGS) entry which is preliminary data.</text>
</comment>
<proteinExistence type="predicted"/>
<evidence type="ECO:0000313" key="3">
    <source>
        <dbReference type="Proteomes" id="UP001499915"/>
    </source>
</evidence>
<dbReference type="RefSeq" id="WP_343802527.1">
    <property type="nucleotide sequence ID" value="NZ_BAAAET010000001.1"/>
</dbReference>
<dbReference type="InterPro" id="IPR006037">
    <property type="entry name" value="RCK_C"/>
</dbReference>
<sequence>MIKEEKSLELSALIHEDAEVYSFIVTDHEAGPMNDFDLPKGCRLICLYRDEKLVLPEETDCLKPDDEVILITRADRLAELKKRLEHPVGEAAS</sequence>
<gene>
    <name evidence="2" type="ORF">GCM10009104_07600</name>
</gene>
<evidence type="ECO:0000259" key="1">
    <source>
        <dbReference type="PROSITE" id="PS51202"/>
    </source>
</evidence>
<organism evidence="2 3">
    <name type="scientific">Marinobacterium maritimum</name>
    <dbReference type="NCBI Taxonomy" id="500162"/>
    <lineage>
        <taxon>Bacteria</taxon>
        <taxon>Pseudomonadati</taxon>
        <taxon>Pseudomonadota</taxon>
        <taxon>Gammaproteobacteria</taxon>
        <taxon>Oceanospirillales</taxon>
        <taxon>Oceanospirillaceae</taxon>
        <taxon>Marinobacterium</taxon>
    </lineage>
</organism>
<dbReference type="Gene3D" id="3.30.70.1450">
    <property type="entry name" value="Regulator of K+ conductance, C-terminal domain"/>
    <property type="match status" value="1"/>
</dbReference>
<evidence type="ECO:0000313" key="2">
    <source>
        <dbReference type="EMBL" id="GAA0684670.1"/>
    </source>
</evidence>
<dbReference type="EMBL" id="BAAAET010000001">
    <property type="protein sequence ID" value="GAA0684670.1"/>
    <property type="molecule type" value="Genomic_DNA"/>
</dbReference>
<dbReference type="InterPro" id="IPR036721">
    <property type="entry name" value="RCK_C_sf"/>
</dbReference>
<keyword evidence="3" id="KW-1185">Reference proteome</keyword>
<dbReference type="Pfam" id="PF02080">
    <property type="entry name" value="TrkA_C"/>
    <property type="match status" value="1"/>
</dbReference>